<comment type="similarity">
    <text evidence="1">Belongs to the short-chain dehydrogenases/reductases (SDR) family.</text>
</comment>
<dbReference type="InterPro" id="IPR036291">
    <property type="entry name" value="NAD(P)-bd_dom_sf"/>
</dbReference>
<dbReference type="InterPro" id="IPR002347">
    <property type="entry name" value="SDR_fam"/>
</dbReference>
<gene>
    <name evidence="4" type="ORF">QQS21_003121</name>
</gene>
<dbReference type="Pfam" id="PF00106">
    <property type="entry name" value="adh_short"/>
    <property type="match status" value="1"/>
</dbReference>
<dbReference type="AlphaFoldDB" id="A0AAJ0CUQ5"/>
<evidence type="ECO:0000256" key="2">
    <source>
        <dbReference type="ARBA" id="ARBA00022857"/>
    </source>
</evidence>
<keyword evidence="5" id="KW-1185">Reference proteome</keyword>
<dbReference type="PRINTS" id="PR00081">
    <property type="entry name" value="GDHRDH"/>
</dbReference>
<reference evidence="4" key="1">
    <citation type="submission" date="2023-06" db="EMBL/GenBank/DDBJ databases">
        <title>Conoideocrella luteorostrata (Hypocreales: Clavicipitaceae), a potential biocontrol fungus for elongate hemlock scale in United States Christmas tree production areas.</title>
        <authorList>
            <person name="Barrett H."/>
            <person name="Lovett B."/>
            <person name="Macias A.M."/>
            <person name="Stajich J.E."/>
            <person name="Kasson M.T."/>
        </authorList>
    </citation>
    <scope>NUCLEOTIDE SEQUENCE</scope>
    <source>
        <strain evidence="4">ARSEF 14590</strain>
    </source>
</reference>
<protein>
    <submittedName>
        <fullName evidence="4">Uncharacterized protein</fullName>
    </submittedName>
</protein>
<proteinExistence type="inferred from homology"/>
<evidence type="ECO:0000313" key="5">
    <source>
        <dbReference type="Proteomes" id="UP001251528"/>
    </source>
</evidence>
<dbReference type="EMBL" id="JASWJB010000040">
    <property type="protein sequence ID" value="KAK2606428.1"/>
    <property type="molecule type" value="Genomic_DNA"/>
</dbReference>
<dbReference type="Proteomes" id="UP001251528">
    <property type="component" value="Unassembled WGS sequence"/>
</dbReference>
<sequence>MSSTVRPLALVTGSTQGIGLAVTQILAREHSYHVLLGVRQVKNGEIIAGELREEGHQASVIELDLSSERSVAAAIENIEKNYGYLDVLINNAGILIDRRPNLSKWDLYATTFTTNVIGAGVLTDGLAPLLLKAKSGPPRIVFVSSIMGSLEVSLDKTTMWYGTDYKVYDASKAAVNMLAVEFARVLDDVGGKSNAVCPDLVSTAMTGFDRRGETAETGATRIVELAVIGHDGPTGQHEHAPLFGDVGLESFEEFIGSVVEWNAVDESLEMVNRTETSSDNVTTYSSPSAEYFIAKSRATRALTPLSQDTSTSRHAANLISRIVGAFPQMMLRRHTFPPFIHSYWHEPVVPANLANCMSIAQLFVSRTSDTRPFLWRTIEAEQQRLLDQKYMFTAPEVQQAIQAMTIYIVMAIIDQDEDTPARGARLMQAFMDLKIQLQCLIGGDLVISETEAANPSATWEDWIFAESRRRLGCLWFAITRVFALKTDRAHCASMDDFHNLPLLSGKCIWETRTREEWDIERHLDDSNYPLVTLGELLTALKAPGDAVYGRKLKNWEAGVDKLGMTMNIAAELAA</sequence>
<dbReference type="GO" id="GO:0016491">
    <property type="term" value="F:oxidoreductase activity"/>
    <property type="evidence" value="ECO:0007669"/>
    <property type="project" value="UniProtKB-KW"/>
</dbReference>
<keyword evidence="3" id="KW-0560">Oxidoreductase</keyword>
<dbReference type="PANTHER" id="PTHR43963">
    <property type="entry name" value="CARBONYL REDUCTASE 1-RELATED"/>
    <property type="match status" value="1"/>
</dbReference>
<dbReference type="PANTHER" id="PTHR43963:SF6">
    <property type="entry name" value="CHAIN DEHYDROGENASE FAMILY PROTEIN, PUTATIVE (AFU_ORTHOLOGUE AFUA_3G15350)-RELATED"/>
    <property type="match status" value="1"/>
</dbReference>
<comment type="caution">
    <text evidence="4">The sequence shown here is derived from an EMBL/GenBank/DDBJ whole genome shotgun (WGS) entry which is preliminary data.</text>
</comment>
<name>A0AAJ0CUQ5_9HYPO</name>
<dbReference type="SUPFAM" id="SSF51735">
    <property type="entry name" value="NAD(P)-binding Rossmann-fold domains"/>
    <property type="match status" value="1"/>
</dbReference>
<evidence type="ECO:0000313" key="4">
    <source>
        <dbReference type="EMBL" id="KAK2606428.1"/>
    </source>
</evidence>
<accession>A0AAJ0CUQ5</accession>
<evidence type="ECO:0000256" key="3">
    <source>
        <dbReference type="ARBA" id="ARBA00023002"/>
    </source>
</evidence>
<organism evidence="4 5">
    <name type="scientific">Conoideocrella luteorostrata</name>
    <dbReference type="NCBI Taxonomy" id="1105319"/>
    <lineage>
        <taxon>Eukaryota</taxon>
        <taxon>Fungi</taxon>
        <taxon>Dikarya</taxon>
        <taxon>Ascomycota</taxon>
        <taxon>Pezizomycotina</taxon>
        <taxon>Sordariomycetes</taxon>
        <taxon>Hypocreomycetidae</taxon>
        <taxon>Hypocreales</taxon>
        <taxon>Clavicipitaceae</taxon>
        <taxon>Conoideocrella</taxon>
    </lineage>
</organism>
<keyword evidence="2" id="KW-0521">NADP</keyword>
<dbReference type="Gene3D" id="3.40.50.720">
    <property type="entry name" value="NAD(P)-binding Rossmann-like Domain"/>
    <property type="match status" value="1"/>
</dbReference>
<evidence type="ECO:0000256" key="1">
    <source>
        <dbReference type="ARBA" id="ARBA00006484"/>
    </source>
</evidence>